<keyword evidence="1" id="KW-0472">Membrane</keyword>
<feature type="transmembrane region" description="Helical" evidence="1">
    <location>
        <begin position="37"/>
        <end position="54"/>
    </location>
</feature>
<feature type="transmembrane region" description="Helical" evidence="1">
    <location>
        <begin position="124"/>
        <end position="142"/>
    </location>
</feature>
<accession>A0ABY5GWS2</accession>
<sequence length="210" mass="22525">MSLALGALLIGALFAAYLLQTGAVKLTTELADAPRTTLQAGALSALFIAFSALAELLLNQTGSDIETLQRMSTNLAYYAAIPLLATAMLVSVRNSHWERPAWGRWLIGLFALFELLRRMEHGETYTQVVAVAVSAVMLAAVLMTRQKQLRSITLLAAVHMSIALLLTGPGALVPDALSNYSYLYPLLLAGALPLSAIAIKKTVLFNLKKA</sequence>
<reference evidence="2" key="1">
    <citation type="submission" date="2021-04" db="EMBL/GenBank/DDBJ databases">
        <title>Oceanospirillales bacteria with DddD are important DMSP degraders in coastal seawater.</title>
        <authorList>
            <person name="Liu J."/>
        </authorList>
    </citation>
    <scope>NUCLEOTIDE SEQUENCE</scope>
    <source>
        <strain evidence="2">GY6</strain>
    </source>
</reference>
<keyword evidence="3" id="KW-1185">Reference proteome</keyword>
<gene>
    <name evidence="2" type="ORF">KDX31_00300</name>
</gene>
<feature type="transmembrane region" description="Helical" evidence="1">
    <location>
        <begin position="75"/>
        <end position="92"/>
    </location>
</feature>
<keyword evidence="1" id="KW-1133">Transmembrane helix</keyword>
<feature type="transmembrane region" description="Helical" evidence="1">
    <location>
        <begin position="154"/>
        <end position="174"/>
    </location>
</feature>
<organism evidence="2 3">
    <name type="scientific">Amphritea atlantica</name>
    <dbReference type="NCBI Taxonomy" id="355243"/>
    <lineage>
        <taxon>Bacteria</taxon>
        <taxon>Pseudomonadati</taxon>
        <taxon>Pseudomonadota</taxon>
        <taxon>Gammaproteobacteria</taxon>
        <taxon>Oceanospirillales</taxon>
        <taxon>Oceanospirillaceae</taxon>
        <taxon>Amphritea</taxon>
    </lineage>
</organism>
<protein>
    <submittedName>
        <fullName evidence="2">Uncharacterized protein</fullName>
    </submittedName>
</protein>
<keyword evidence="1" id="KW-0812">Transmembrane</keyword>
<evidence type="ECO:0000313" key="3">
    <source>
        <dbReference type="Proteomes" id="UP001059950"/>
    </source>
</evidence>
<feature type="transmembrane region" description="Helical" evidence="1">
    <location>
        <begin position="180"/>
        <end position="199"/>
    </location>
</feature>
<evidence type="ECO:0000256" key="1">
    <source>
        <dbReference type="SAM" id="Phobius"/>
    </source>
</evidence>
<proteinExistence type="predicted"/>
<dbReference type="Proteomes" id="UP001059950">
    <property type="component" value="Chromosome"/>
</dbReference>
<name>A0ABY5GWS2_9GAMM</name>
<dbReference type="EMBL" id="CP073344">
    <property type="protein sequence ID" value="UTW03530.1"/>
    <property type="molecule type" value="Genomic_DNA"/>
</dbReference>
<evidence type="ECO:0000313" key="2">
    <source>
        <dbReference type="EMBL" id="UTW03530.1"/>
    </source>
</evidence>